<feature type="region of interest" description="Disordered" evidence="1">
    <location>
        <begin position="1"/>
        <end position="20"/>
    </location>
</feature>
<dbReference type="EMBL" id="CAVMBE010000002">
    <property type="protein sequence ID" value="CAK3775792.1"/>
    <property type="molecule type" value="Genomic_DNA"/>
</dbReference>
<sequence length="132" mass="14743">MSSSSESTLRSIHGNTGAQRATRQDAFFGTKAVATGRQSNRQSSPLLRLPHEVWDNIVELAVLKDRELLIKVTGFCPPALHLTSHQLRDETAQIWLAKDISMLYGGSEKILQQLLHPGHPHFNALGEEEEYN</sequence>
<keyword evidence="3" id="KW-1185">Reference proteome</keyword>
<evidence type="ECO:0000313" key="2">
    <source>
        <dbReference type="EMBL" id="CAK3775792.1"/>
    </source>
</evidence>
<reference evidence="2" key="1">
    <citation type="submission" date="2023-11" db="EMBL/GenBank/DDBJ databases">
        <authorList>
            <person name="Alioto T."/>
            <person name="Alioto T."/>
            <person name="Gomez Garrido J."/>
        </authorList>
    </citation>
    <scope>NUCLEOTIDE SEQUENCE</scope>
</reference>
<dbReference type="AlphaFoldDB" id="A0AAI8W163"/>
<dbReference type="Proteomes" id="UP001296104">
    <property type="component" value="Unassembled WGS sequence"/>
</dbReference>
<organism evidence="2 3">
    <name type="scientific">Lecanosticta acicola</name>
    <dbReference type="NCBI Taxonomy" id="111012"/>
    <lineage>
        <taxon>Eukaryota</taxon>
        <taxon>Fungi</taxon>
        <taxon>Dikarya</taxon>
        <taxon>Ascomycota</taxon>
        <taxon>Pezizomycotina</taxon>
        <taxon>Dothideomycetes</taxon>
        <taxon>Dothideomycetidae</taxon>
        <taxon>Mycosphaerellales</taxon>
        <taxon>Mycosphaerellaceae</taxon>
        <taxon>Lecanosticta</taxon>
    </lineage>
</organism>
<comment type="caution">
    <text evidence="2">The sequence shown here is derived from an EMBL/GenBank/DDBJ whole genome shotgun (WGS) entry which is preliminary data.</text>
</comment>
<evidence type="ECO:0000256" key="1">
    <source>
        <dbReference type="SAM" id="MobiDB-lite"/>
    </source>
</evidence>
<name>A0AAI8W163_9PEZI</name>
<evidence type="ECO:0008006" key="4">
    <source>
        <dbReference type="Google" id="ProtNLM"/>
    </source>
</evidence>
<accession>A0AAI8W163</accession>
<proteinExistence type="predicted"/>
<evidence type="ECO:0000313" key="3">
    <source>
        <dbReference type="Proteomes" id="UP001296104"/>
    </source>
</evidence>
<gene>
    <name evidence="2" type="ORF">LECACI_7A000496</name>
</gene>
<protein>
    <recommendedName>
        <fullName evidence="4">F-box domain-containing protein</fullName>
    </recommendedName>
</protein>